<dbReference type="InterPro" id="IPR044828">
    <property type="entry name" value="TSJT1-like"/>
</dbReference>
<keyword evidence="3" id="KW-1185">Reference proteome</keyword>
<protein>
    <recommendedName>
        <fullName evidence="1">DUF3700 domain-containing protein</fullName>
    </recommendedName>
</protein>
<dbReference type="Pfam" id="PF12481">
    <property type="entry name" value="DUF3700"/>
    <property type="match status" value="1"/>
</dbReference>
<reference evidence="2" key="1">
    <citation type="submission" date="2022-08" db="EMBL/GenBank/DDBJ databases">
        <authorList>
            <person name="Gutierrez-Valencia J."/>
        </authorList>
    </citation>
    <scope>NUCLEOTIDE SEQUENCE</scope>
</reference>
<dbReference type="PANTHER" id="PTHR45952">
    <property type="entry name" value="ALUMINUM INDUCED PROTEIN WITH YGL AND LRDR MOTIFS"/>
    <property type="match status" value="1"/>
</dbReference>
<dbReference type="AlphaFoldDB" id="A0AAV0PDG0"/>
<evidence type="ECO:0000259" key="1">
    <source>
        <dbReference type="SMART" id="SM01172"/>
    </source>
</evidence>
<comment type="caution">
    <text evidence="2">The sequence shown here is derived from an EMBL/GenBank/DDBJ whole genome shotgun (WGS) entry which is preliminary data.</text>
</comment>
<dbReference type="SMART" id="SM01172">
    <property type="entry name" value="DUF3700"/>
    <property type="match status" value="1"/>
</dbReference>
<feature type="domain" description="DUF3700" evidence="1">
    <location>
        <begin position="51"/>
        <end position="287"/>
    </location>
</feature>
<evidence type="ECO:0000313" key="3">
    <source>
        <dbReference type="Proteomes" id="UP001154282"/>
    </source>
</evidence>
<accession>A0AAV0PDG0</accession>
<dbReference type="Gene3D" id="3.60.20.10">
    <property type="entry name" value="Glutamine Phosphoribosylpyrophosphate, subunit 1, domain 1"/>
    <property type="match status" value="1"/>
</dbReference>
<dbReference type="Proteomes" id="UP001154282">
    <property type="component" value="Unassembled WGS sequence"/>
</dbReference>
<dbReference type="InterPro" id="IPR024286">
    <property type="entry name" value="DUF3700"/>
</dbReference>
<dbReference type="InterPro" id="IPR029055">
    <property type="entry name" value="Ntn_hydrolases_N"/>
</dbReference>
<evidence type="ECO:0000313" key="2">
    <source>
        <dbReference type="EMBL" id="CAI0468632.1"/>
    </source>
</evidence>
<organism evidence="2 3">
    <name type="scientific">Linum tenue</name>
    <dbReference type="NCBI Taxonomy" id="586396"/>
    <lineage>
        <taxon>Eukaryota</taxon>
        <taxon>Viridiplantae</taxon>
        <taxon>Streptophyta</taxon>
        <taxon>Embryophyta</taxon>
        <taxon>Tracheophyta</taxon>
        <taxon>Spermatophyta</taxon>
        <taxon>Magnoliopsida</taxon>
        <taxon>eudicotyledons</taxon>
        <taxon>Gunneridae</taxon>
        <taxon>Pentapetalae</taxon>
        <taxon>rosids</taxon>
        <taxon>fabids</taxon>
        <taxon>Malpighiales</taxon>
        <taxon>Linaceae</taxon>
        <taxon>Linum</taxon>
    </lineage>
</organism>
<dbReference type="EMBL" id="CAMGYJ010000008">
    <property type="protein sequence ID" value="CAI0468632.1"/>
    <property type="molecule type" value="Genomic_DNA"/>
</dbReference>
<proteinExistence type="predicted"/>
<dbReference type="SUPFAM" id="SSF56235">
    <property type="entry name" value="N-terminal nucleophile aminohydrolases (Ntn hydrolases)"/>
    <property type="match status" value="1"/>
</dbReference>
<sequence>MTFINITTFLPQIEHNRISSSSSTFSSKSILPFPPTLCWFLGKLAVEVKMLAIFKKGVVNPPQELNSPAYHSYSSSSSPRPPPKLPHQIVDEFLSSNPADSFSIKFRDNALLACAPRRSSLGAHQRVFCGANDVYCVFTGSLINLCSLNKQYGLSKGTNEAMFVIQAYLTLRDRGPYPAHKVLKDLEGEFGFVLYDSKSGRVFAARLQGASEGVGLYWGIAADGSVVITDSLDGIKGSCGKSFAQFPAGFMLESGEGLTSFEHPWSQIRAMPRIDSEGVMCGADFKVDVQSRAANANTMPRVGSEANWALGGSQA</sequence>
<dbReference type="PANTHER" id="PTHR45952:SF6">
    <property type="entry name" value="STEM-SPECIFIC PROTEIN TSJT1-LIKE"/>
    <property type="match status" value="1"/>
</dbReference>
<gene>
    <name evidence="2" type="ORF">LITE_LOCUS37874</name>
</gene>
<name>A0AAV0PDG0_9ROSI</name>